<dbReference type="Gene3D" id="3.40.47.10">
    <property type="match status" value="1"/>
</dbReference>
<accession>A0A6P2ID36</accession>
<comment type="similarity">
    <text evidence="2 10">Belongs to the thiolase-like superfamily. Thiolase family.</text>
</comment>
<keyword evidence="8 10" id="KW-0012">Acyltransferase</keyword>
<proteinExistence type="inferred from homology"/>
<sequence length="394" mass="41179">MIDAVIVSTARTPIGKAYRGAFNLTHSPTLLGHAIRHAVLRAGIEPDRIEDAVIGSVLNAGTAGNNIARQGVLAAGLPASVGAQTLDRQCASGLMAIATAAKQIMCDGMQVVVAGGQENISAVQTRYFEWTRADQDPNVLAVQPAAYMPMLETAEFVSRKYGIARDVQDQYALDSQLRTAAAQAAGRFSNEIVPITTQMLVVDKATGETSRKEVTLTQDEGNRPGTTLESLASLAPVVDGGVVTAGNASQLSDGASACVLMNGKTAEQIGATPLGIYRGMTVVGNAPEEMGIGPIYAIPKLLKLHGLTVDDIGLWELNEAFACQVLYCRDKLGIDPARYNVNGGSISIGHPYGMTGARLVGHALIEGKRRGARYVVVSMCVGGGMGAAGLFEVV</sequence>
<evidence type="ECO:0000313" key="13">
    <source>
        <dbReference type="EMBL" id="VWB26510.1"/>
    </source>
</evidence>
<evidence type="ECO:0000259" key="11">
    <source>
        <dbReference type="Pfam" id="PF00108"/>
    </source>
</evidence>
<feature type="active site" description="Proton acceptor" evidence="9">
    <location>
        <position position="350"/>
    </location>
</feature>
<dbReference type="NCBIfam" id="TIGR01930">
    <property type="entry name" value="AcCoA-C-Actrans"/>
    <property type="match status" value="1"/>
</dbReference>
<dbReference type="Proteomes" id="UP000494170">
    <property type="component" value="Unassembled WGS sequence"/>
</dbReference>
<dbReference type="Pfam" id="PF00108">
    <property type="entry name" value="Thiolase_N"/>
    <property type="match status" value="1"/>
</dbReference>
<name>A0A6P2ID36_BURL3</name>
<dbReference type="PROSITE" id="PS00737">
    <property type="entry name" value="THIOLASE_2"/>
    <property type="match status" value="1"/>
</dbReference>
<dbReference type="PANTHER" id="PTHR43853:SF8">
    <property type="entry name" value="3-KETOACYL-COA THIOLASE, PEROXISOMAL"/>
    <property type="match status" value="1"/>
</dbReference>
<keyword evidence="7" id="KW-0576">Peroxisome</keyword>
<evidence type="ECO:0000256" key="4">
    <source>
        <dbReference type="ARBA" id="ARBA00022832"/>
    </source>
</evidence>
<dbReference type="SUPFAM" id="SSF53901">
    <property type="entry name" value="Thiolase-like"/>
    <property type="match status" value="2"/>
</dbReference>
<dbReference type="InterPro" id="IPR020613">
    <property type="entry name" value="Thiolase_CS"/>
</dbReference>
<dbReference type="PIRSF" id="PIRSF000429">
    <property type="entry name" value="Ac-CoA_Ac_transf"/>
    <property type="match status" value="1"/>
</dbReference>
<feature type="domain" description="Thiolase C-terminal" evidence="12">
    <location>
        <begin position="272"/>
        <end position="392"/>
    </location>
</feature>
<keyword evidence="6" id="KW-0443">Lipid metabolism</keyword>
<organism evidence="13 14">
    <name type="scientific">Burkholderia lata (strain ATCC 17760 / DSM 23089 / LMG 22485 / NCIMB 9086 / R18194 / 383)</name>
    <dbReference type="NCBI Taxonomy" id="482957"/>
    <lineage>
        <taxon>Bacteria</taxon>
        <taxon>Pseudomonadati</taxon>
        <taxon>Pseudomonadota</taxon>
        <taxon>Betaproteobacteria</taxon>
        <taxon>Burkholderiales</taxon>
        <taxon>Burkholderiaceae</taxon>
        <taxon>Burkholderia</taxon>
        <taxon>Burkholderia cepacia complex</taxon>
    </lineage>
</organism>
<feature type="active site" description="Acyl-thioester intermediate" evidence="9">
    <location>
        <position position="90"/>
    </location>
</feature>
<reference evidence="13 14" key="1">
    <citation type="submission" date="2019-09" db="EMBL/GenBank/DDBJ databases">
        <authorList>
            <person name="Depoorter E."/>
        </authorList>
    </citation>
    <scope>NUCLEOTIDE SEQUENCE [LARGE SCALE GENOMIC DNA]</scope>
    <source>
        <strain evidence="13">LMG 6863</strain>
    </source>
</reference>
<evidence type="ECO:0000313" key="14">
    <source>
        <dbReference type="Proteomes" id="UP000494170"/>
    </source>
</evidence>
<dbReference type="GO" id="GO:0010124">
    <property type="term" value="P:phenylacetate catabolic process"/>
    <property type="evidence" value="ECO:0007669"/>
    <property type="project" value="TreeGrafter"/>
</dbReference>
<evidence type="ECO:0000256" key="7">
    <source>
        <dbReference type="ARBA" id="ARBA00023140"/>
    </source>
</evidence>
<protein>
    <submittedName>
        <fullName evidence="13">Acetyl-CoA acetyltransferase</fullName>
    </submittedName>
</protein>
<dbReference type="RefSeq" id="WP_174932382.1">
    <property type="nucleotide sequence ID" value="NZ_CABVPY010000005.1"/>
</dbReference>
<dbReference type="PANTHER" id="PTHR43853">
    <property type="entry name" value="3-KETOACYL-COA THIOLASE, PEROXISOMAL"/>
    <property type="match status" value="1"/>
</dbReference>
<dbReference type="InterPro" id="IPR020617">
    <property type="entry name" value="Thiolase_C"/>
</dbReference>
<evidence type="ECO:0000256" key="1">
    <source>
        <dbReference type="ARBA" id="ARBA00004275"/>
    </source>
</evidence>
<keyword evidence="5" id="KW-0809">Transit peptide</keyword>
<feature type="domain" description="Thiolase N-terminal" evidence="11">
    <location>
        <begin position="5"/>
        <end position="262"/>
    </location>
</feature>
<comment type="subcellular location">
    <subcellularLocation>
        <location evidence="1">Peroxisome</location>
    </subcellularLocation>
</comment>
<dbReference type="FunFam" id="3.40.47.10:FF:000010">
    <property type="entry name" value="Acetyl-CoA acetyltransferase (Thiolase)"/>
    <property type="match status" value="1"/>
</dbReference>
<evidence type="ECO:0000256" key="5">
    <source>
        <dbReference type="ARBA" id="ARBA00022946"/>
    </source>
</evidence>
<dbReference type="EMBL" id="CABVPY010000005">
    <property type="protein sequence ID" value="VWB26510.1"/>
    <property type="molecule type" value="Genomic_DNA"/>
</dbReference>
<evidence type="ECO:0000256" key="3">
    <source>
        <dbReference type="ARBA" id="ARBA00022679"/>
    </source>
</evidence>
<dbReference type="AlphaFoldDB" id="A0A6P2ID36"/>
<dbReference type="GO" id="GO:0003988">
    <property type="term" value="F:acetyl-CoA C-acyltransferase activity"/>
    <property type="evidence" value="ECO:0007669"/>
    <property type="project" value="TreeGrafter"/>
</dbReference>
<dbReference type="InterPro" id="IPR020616">
    <property type="entry name" value="Thiolase_N"/>
</dbReference>
<evidence type="ECO:0000256" key="6">
    <source>
        <dbReference type="ARBA" id="ARBA00023098"/>
    </source>
</evidence>
<evidence type="ECO:0000256" key="8">
    <source>
        <dbReference type="ARBA" id="ARBA00023315"/>
    </source>
</evidence>
<dbReference type="GO" id="GO:0006635">
    <property type="term" value="P:fatty acid beta-oxidation"/>
    <property type="evidence" value="ECO:0007669"/>
    <property type="project" value="TreeGrafter"/>
</dbReference>
<feature type="active site" description="Proton acceptor" evidence="9">
    <location>
        <position position="380"/>
    </location>
</feature>
<dbReference type="InterPro" id="IPR016039">
    <property type="entry name" value="Thiolase-like"/>
</dbReference>
<dbReference type="InterPro" id="IPR050215">
    <property type="entry name" value="Thiolase-like_sf_Thiolase"/>
</dbReference>
<evidence type="ECO:0000256" key="2">
    <source>
        <dbReference type="ARBA" id="ARBA00010982"/>
    </source>
</evidence>
<dbReference type="Pfam" id="PF02803">
    <property type="entry name" value="Thiolase_C"/>
    <property type="match status" value="1"/>
</dbReference>
<dbReference type="InterPro" id="IPR002155">
    <property type="entry name" value="Thiolase"/>
</dbReference>
<keyword evidence="3 10" id="KW-0808">Transferase</keyword>
<evidence type="ECO:0000256" key="9">
    <source>
        <dbReference type="PIRSR" id="PIRSR000429-1"/>
    </source>
</evidence>
<keyword evidence="4" id="KW-0276">Fatty acid metabolism</keyword>
<gene>
    <name evidence="13" type="ORF">BLA6863_01101</name>
</gene>
<dbReference type="CDD" id="cd00751">
    <property type="entry name" value="thiolase"/>
    <property type="match status" value="1"/>
</dbReference>
<evidence type="ECO:0000256" key="10">
    <source>
        <dbReference type="RuleBase" id="RU003557"/>
    </source>
</evidence>
<dbReference type="GO" id="GO:0005737">
    <property type="term" value="C:cytoplasm"/>
    <property type="evidence" value="ECO:0007669"/>
    <property type="project" value="UniProtKB-ARBA"/>
</dbReference>
<evidence type="ECO:0000259" key="12">
    <source>
        <dbReference type="Pfam" id="PF02803"/>
    </source>
</evidence>